<keyword evidence="2" id="KW-1185">Reference proteome</keyword>
<evidence type="ECO:0000313" key="1">
    <source>
        <dbReference type="EMBL" id="TVO78487.1"/>
    </source>
</evidence>
<dbReference type="EMBL" id="VMNH01000003">
    <property type="protein sequence ID" value="TVO78487.1"/>
    <property type="molecule type" value="Genomic_DNA"/>
</dbReference>
<dbReference type="SUPFAM" id="SSF53335">
    <property type="entry name" value="S-adenosyl-L-methionine-dependent methyltransferases"/>
    <property type="match status" value="1"/>
</dbReference>
<dbReference type="InterPro" id="IPR010342">
    <property type="entry name" value="DUF938"/>
</dbReference>
<dbReference type="OrthoDB" id="5563826at2"/>
<dbReference type="RefSeq" id="WP_144357333.1">
    <property type="nucleotide sequence ID" value="NZ_VMNH01000003.1"/>
</dbReference>
<proteinExistence type="predicted"/>
<dbReference type="AlphaFoldDB" id="A0A557SM42"/>
<organism evidence="1 2">
    <name type="scientific">Sedimenticola selenatireducens</name>
    <dbReference type="NCBI Taxonomy" id="191960"/>
    <lineage>
        <taxon>Bacteria</taxon>
        <taxon>Pseudomonadati</taxon>
        <taxon>Pseudomonadota</taxon>
        <taxon>Gammaproteobacteria</taxon>
        <taxon>Chromatiales</taxon>
        <taxon>Sedimenticolaceae</taxon>
        <taxon>Sedimenticola</taxon>
    </lineage>
</organism>
<dbReference type="PANTHER" id="PTHR20974:SF0">
    <property type="entry name" value="UPF0585 PROTEIN CG18661"/>
    <property type="match status" value="1"/>
</dbReference>
<dbReference type="InterPro" id="IPR029063">
    <property type="entry name" value="SAM-dependent_MTases_sf"/>
</dbReference>
<gene>
    <name evidence="1" type="ORF">FHP88_02150</name>
</gene>
<dbReference type="PANTHER" id="PTHR20974">
    <property type="entry name" value="UPF0585 PROTEIN CG18661"/>
    <property type="match status" value="1"/>
</dbReference>
<dbReference type="Gene3D" id="3.40.50.150">
    <property type="entry name" value="Vaccinia Virus protein VP39"/>
    <property type="match status" value="1"/>
</dbReference>
<protein>
    <submittedName>
        <fullName evidence="1">DUF938 domain-containing protein</fullName>
    </submittedName>
</protein>
<reference evidence="1 2" key="1">
    <citation type="submission" date="2019-07" db="EMBL/GenBank/DDBJ databases">
        <title>The pathways for chlorine oxyanion respiration interact through the shared metabolite chlorate.</title>
        <authorList>
            <person name="Barnum T.P."/>
            <person name="Cheng Y."/>
            <person name="Hill K.A."/>
            <person name="Lucas L.N."/>
            <person name="Carlson H.K."/>
            <person name="Coates J.D."/>
        </authorList>
    </citation>
    <scope>NUCLEOTIDE SEQUENCE [LARGE SCALE GENOMIC DNA]</scope>
    <source>
        <strain evidence="1 2">BK-1</strain>
    </source>
</reference>
<evidence type="ECO:0000313" key="2">
    <source>
        <dbReference type="Proteomes" id="UP000316649"/>
    </source>
</evidence>
<dbReference type="Proteomes" id="UP000316649">
    <property type="component" value="Unassembled WGS sequence"/>
</dbReference>
<comment type="caution">
    <text evidence="1">The sequence shown here is derived from an EMBL/GenBank/DDBJ whole genome shotgun (WGS) entry which is preliminary data.</text>
</comment>
<accession>A0A557SM42</accession>
<name>A0A557SM42_9GAMM</name>
<sequence length="196" mass="22039">MKPYSESCDQNREPILSVIQPRFEQSNAVLEIGSGTGQHAVYFAAKMPHLTWYTSDCQEYHAGIQLWLDEAALPNVRPPLLLDVSRSEWPDLAVDAVFSANTAHIMHWTDVEAMMAGVGRLLPSGGHFALYGPFNYNGKFSSESNARFDGWLKARDPAMGVRDFEAVNHLAEKAGLALLQDYEMPVNNRILCWQRR</sequence>
<dbReference type="Pfam" id="PF06080">
    <property type="entry name" value="DUF938"/>
    <property type="match status" value="1"/>
</dbReference>